<sequence>MSPLRMLAPPAHTRVLLTWELTSDTDLRVVRDGILRYLVSVSPGPEDPSAGPAVAEAICLVMTELAGNALRHGSPPVVVRLLSDEACYLLDVSDHDVDGVPRQPEPHPDFRAGGRGLRIALSMAEQVCWHVDGDAKHVWATFRRHDVVPPC</sequence>
<dbReference type="Pfam" id="PF13581">
    <property type="entry name" value="HATPase_c_2"/>
    <property type="match status" value="1"/>
</dbReference>
<dbReference type="AlphaFoldDB" id="A0A919JBD4"/>
<organism evidence="3 4">
    <name type="scientific">Paractinoplanes ferrugineus</name>
    <dbReference type="NCBI Taxonomy" id="113564"/>
    <lineage>
        <taxon>Bacteria</taxon>
        <taxon>Bacillati</taxon>
        <taxon>Actinomycetota</taxon>
        <taxon>Actinomycetes</taxon>
        <taxon>Micromonosporales</taxon>
        <taxon>Micromonosporaceae</taxon>
        <taxon>Paractinoplanes</taxon>
    </lineage>
</organism>
<dbReference type="RefSeq" id="WP_203823036.1">
    <property type="nucleotide sequence ID" value="NZ_BAAABP010000080.1"/>
</dbReference>
<dbReference type="InterPro" id="IPR003594">
    <property type="entry name" value="HATPase_dom"/>
</dbReference>
<dbReference type="InterPro" id="IPR050267">
    <property type="entry name" value="Anti-sigma-factor_SerPK"/>
</dbReference>
<keyword evidence="4" id="KW-1185">Reference proteome</keyword>
<dbReference type="CDD" id="cd16936">
    <property type="entry name" value="HATPase_RsbW-like"/>
    <property type="match status" value="1"/>
</dbReference>
<gene>
    <name evidence="3" type="ORF">Afe05nite_85570</name>
</gene>
<dbReference type="EMBL" id="BOMM01000097">
    <property type="protein sequence ID" value="GIE16717.1"/>
    <property type="molecule type" value="Genomic_DNA"/>
</dbReference>
<keyword evidence="1" id="KW-0808">Transferase</keyword>
<dbReference type="GO" id="GO:0004674">
    <property type="term" value="F:protein serine/threonine kinase activity"/>
    <property type="evidence" value="ECO:0007669"/>
    <property type="project" value="UniProtKB-KW"/>
</dbReference>
<dbReference type="PANTHER" id="PTHR35526">
    <property type="entry name" value="ANTI-SIGMA-F FACTOR RSBW-RELATED"/>
    <property type="match status" value="1"/>
</dbReference>
<evidence type="ECO:0000313" key="4">
    <source>
        <dbReference type="Proteomes" id="UP000598174"/>
    </source>
</evidence>
<comment type="caution">
    <text evidence="3">The sequence shown here is derived from an EMBL/GenBank/DDBJ whole genome shotgun (WGS) entry which is preliminary data.</text>
</comment>
<name>A0A919JBD4_9ACTN</name>
<evidence type="ECO:0000259" key="2">
    <source>
        <dbReference type="Pfam" id="PF13581"/>
    </source>
</evidence>
<evidence type="ECO:0000256" key="1">
    <source>
        <dbReference type="ARBA" id="ARBA00022527"/>
    </source>
</evidence>
<feature type="domain" description="Histidine kinase/HSP90-like ATPase" evidence="2">
    <location>
        <begin position="52"/>
        <end position="141"/>
    </location>
</feature>
<keyword evidence="1" id="KW-0418">Kinase</keyword>
<dbReference type="InterPro" id="IPR036890">
    <property type="entry name" value="HATPase_C_sf"/>
</dbReference>
<dbReference type="SUPFAM" id="SSF55874">
    <property type="entry name" value="ATPase domain of HSP90 chaperone/DNA topoisomerase II/histidine kinase"/>
    <property type="match status" value="1"/>
</dbReference>
<protein>
    <recommendedName>
        <fullName evidence="2">Histidine kinase/HSP90-like ATPase domain-containing protein</fullName>
    </recommendedName>
</protein>
<keyword evidence="1" id="KW-0723">Serine/threonine-protein kinase</keyword>
<reference evidence="3" key="1">
    <citation type="submission" date="2021-01" db="EMBL/GenBank/DDBJ databases">
        <title>Whole genome shotgun sequence of Actinoplanes ferrugineus NBRC 15555.</title>
        <authorList>
            <person name="Komaki H."/>
            <person name="Tamura T."/>
        </authorList>
    </citation>
    <scope>NUCLEOTIDE SEQUENCE</scope>
    <source>
        <strain evidence="3">NBRC 15555</strain>
    </source>
</reference>
<proteinExistence type="predicted"/>
<dbReference type="Gene3D" id="3.30.565.10">
    <property type="entry name" value="Histidine kinase-like ATPase, C-terminal domain"/>
    <property type="match status" value="1"/>
</dbReference>
<dbReference type="PANTHER" id="PTHR35526:SF3">
    <property type="entry name" value="ANTI-SIGMA-F FACTOR RSBW"/>
    <property type="match status" value="1"/>
</dbReference>
<dbReference type="Proteomes" id="UP000598174">
    <property type="component" value="Unassembled WGS sequence"/>
</dbReference>
<evidence type="ECO:0000313" key="3">
    <source>
        <dbReference type="EMBL" id="GIE16717.1"/>
    </source>
</evidence>
<accession>A0A919JBD4</accession>